<feature type="region of interest" description="Disordered" evidence="1">
    <location>
        <begin position="190"/>
        <end position="224"/>
    </location>
</feature>
<feature type="compositionally biased region" description="Polar residues" evidence="1">
    <location>
        <begin position="124"/>
        <end position="134"/>
    </location>
</feature>
<dbReference type="Proteomes" id="UP000297245">
    <property type="component" value="Unassembled WGS sequence"/>
</dbReference>
<feature type="region of interest" description="Disordered" evidence="1">
    <location>
        <begin position="96"/>
        <end position="139"/>
    </location>
</feature>
<evidence type="ECO:0000313" key="3">
    <source>
        <dbReference type="Proteomes" id="UP000297245"/>
    </source>
</evidence>
<feature type="compositionally biased region" description="Polar residues" evidence="1">
    <location>
        <begin position="12"/>
        <end position="33"/>
    </location>
</feature>
<dbReference type="AlphaFoldDB" id="A0A4S8M0P8"/>
<feature type="compositionally biased region" description="Basic and acidic residues" evidence="1">
    <location>
        <begin position="201"/>
        <end position="212"/>
    </location>
</feature>
<dbReference type="EMBL" id="ML179199">
    <property type="protein sequence ID" value="THU95460.1"/>
    <property type="molecule type" value="Genomic_DNA"/>
</dbReference>
<gene>
    <name evidence="2" type="ORF">K435DRAFT_966425</name>
</gene>
<protein>
    <recommendedName>
        <fullName evidence="4">Pal1-domain-containing protein</fullName>
    </recommendedName>
</protein>
<evidence type="ECO:0000313" key="2">
    <source>
        <dbReference type="EMBL" id="THU95460.1"/>
    </source>
</evidence>
<keyword evidence="3" id="KW-1185">Reference proteome</keyword>
<name>A0A4S8M0P8_DENBC</name>
<proteinExistence type="predicted"/>
<feature type="compositionally biased region" description="Basic and acidic residues" evidence="1">
    <location>
        <begin position="1"/>
        <end position="11"/>
    </location>
</feature>
<sequence>MPNRYTDHYNRVQESGAPTQHPTQNSNLSNRYMSSALPGTNPFLASNARHQTSVPSSVAPIHHPRPQQYYPHETRNTLQNQDHGPHSRLGHFERNSSLATRTDTPPMAAMTPPPPGWTDDFPTARTSNHGQHNGPTLRAPLSRTEQDRHFRQTHGIPDVNVPSTARNHVQRHDLPSITTLDRNLEQIRAHANSGNRNVPGDNERMGPRKDLLFGKSSKSGVGRQ</sequence>
<organism evidence="2 3">
    <name type="scientific">Dendrothele bispora (strain CBS 962.96)</name>
    <dbReference type="NCBI Taxonomy" id="1314807"/>
    <lineage>
        <taxon>Eukaryota</taxon>
        <taxon>Fungi</taxon>
        <taxon>Dikarya</taxon>
        <taxon>Basidiomycota</taxon>
        <taxon>Agaricomycotina</taxon>
        <taxon>Agaricomycetes</taxon>
        <taxon>Agaricomycetidae</taxon>
        <taxon>Agaricales</taxon>
        <taxon>Agaricales incertae sedis</taxon>
        <taxon>Dendrothele</taxon>
    </lineage>
</organism>
<reference evidence="2 3" key="1">
    <citation type="journal article" date="2019" name="Nat. Ecol. Evol.">
        <title>Megaphylogeny resolves global patterns of mushroom evolution.</title>
        <authorList>
            <person name="Varga T."/>
            <person name="Krizsan K."/>
            <person name="Foldi C."/>
            <person name="Dima B."/>
            <person name="Sanchez-Garcia M."/>
            <person name="Sanchez-Ramirez S."/>
            <person name="Szollosi G.J."/>
            <person name="Szarkandi J.G."/>
            <person name="Papp V."/>
            <person name="Albert L."/>
            <person name="Andreopoulos W."/>
            <person name="Angelini C."/>
            <person name="Antonin V."/>
            <person name="Barry K.W."/>
            <person name="Bougher N.L."/>
            <person name="Buchanan P."/>
            <person name="Buyck B."/>
            <person name="Bense V."/>
            <person name="Catcheside P."/>
            <person name="Chovatia M."/>
            <person name="Cooper J."/>
            <person name="Damon W."/>
            <person name="Desjardin D."/>
            <person name="Finy P."/>
            <person name="Geml J."/>
            <person name="Haridas S."/>
            <person name="Hughes K."/>
            <person name="Justo A."/>
            <person name="Karasinski D."/>
            <person name="Kautmanova I."/>
            <person name="Kiss B."/>
            <person name="Kocsube S."/>
            <person name="Kotiranta H."/>
            <person name="LaButti K.M."/>
            <person name="Lechner B.E."/>
            <person name="Liimatainen K."/>
            <person name="Lipzen A."/>
            <person name="Lukacs Z."/>
            <person name="Mihaltcheva S."/>
            <person name="Morgado L.N."/>
            <person name="Niskanen T."/>
            <person name="Noordeloos M.E."/>
            <person name="Ohm R.A."/>
            <person name="Ortiz-Santana B."/>
            <person name="Ovrebo C."/>
            <person name="Racz N."/>
            <person name="Riley R."/>
            <person name="Savchenko A."/>
            <person name="Shiryaev A."/>
            <person name="Soop K."/>
            <person name="Spirin V."/>
            <person name="Szebenyi C."/>
            <person name="Tomsovsky M."/>
            <person name="Tulloss R.E."/>
            <person name="Uehling J."/>
            <person name="Grigoriev I.V."/>
            <person name="Vagvolgyi C."/>
            <person name="Papp T."/>
            <person name="Martin F.M."/>
            <person name="Miettinen O."/>
            <person name="Hibbett D.S."/>
            <person name="Nagy L.G."/>
        </authorList>
    </citation>
    <scope>NUCLEOTIDE SEQUENCE [LARGE SCALE GENOMIC DNA]</scope>
    <source>
        <strain evidence="2 3">CBS 962.96</strain>
    </source>
</reference>
<accession>A0A4S8M0P8</accession>
<evidence type="ECO:0000256" key="1">
    <source>
        <dbReference type="SAM" id="MobiDB-lite"/>
    </source>
</evidence>
<feature type="region of interest" description="Disordered" evidence="1">
    <location>
        <begin position="1"/>
        <end position="70"/>
    </location>
</feature>
<evidence type="ECO:0008006" key="4">
    <source>
        <dbReference type="Google" id="ProtNLM"/>
    </source>
</evidence>